<reference evidence="2" key="1">
    <citation type="submission" date="2023-08" db="EMBL/GenBank/DDBJ databases">
        <title>A de novo genome assembly of Solanum verrucosum Schlechtendal, a Mexican diploid species geographically isolated from the other diploid A-genome species in potato relatives.</title>
        <authorList>
            <person name="Hosaka K."/>
        </authorList>
    </citation>
    <scope>NUCLEOTIDE SEQUENCE</scope>
    <source>
        <tissue evidence="2">Young leaves</tissue>
    </source>
</reference>
<proteinExistence type="predicted"/>
<name>A0AAF0QX90_SOLVR</name>
<evidence type="ECO:0000313" key="3">
    <source>
        <dbReference type="Proteomes" id="UP001234989"/>
    </source>
</evidence>
<evidence type="ECO:0000256" key="1">
    <source>
        <dbReference type="SAM" id="MobiDB-lite"/>
    </source>
</evidence>
<evidence type="ECO:0000313" key="2">
    <source>
        <dbReference type="EMBL" id="WMV30123.1"/>
    </source>
</evidence>
<feature type="non-terminal residue" evidence="2">
    <location>
        <position position="1"/>
    </location>
</feature>
<feature type="compositionally biased region" description="Basic and acidic residues" evidence="1">
    <location>
        <begin position="11"/>
        <end position="29"/>
    </location>
</feature>
<accession>A0AAF0QX90</accession>
<sequence>LAFCSNVLSNEGKDQVGEKREQSTHRQEVSRSSTMSPNDLEHDDVEGWCKTAMNYNKGRIVKTSSSKGFHLQDLDLGLLDSSILACIKT</sequence>
<keyword evidence="3" id="KW-1185">Reference proteome</keyword>
<dbReference type="Proteomes" id="UP001234989">
    <property type="component" value="Chromosome 5"/>
</dbReference>
<feature type="region of interest" description="Disordered" evidence="1">
    <location>
        <begin position="1"/>
        <end position="42"/>
    </location>
</feature>
<organism evidence="2 3">
    <name type="scientific">Solanum verrucosum</name>
    <dbReference type="NCBI Taxonomy" id="315347"/>
    <lineage>
        <taxon>Eukaryota</taxon>
        <taxon>Viridiplantae</taxon>
        <taxon>Streptophyta</taxon>
        <taxon>Embryophyta</taxon>
        <taxon>Tracheophyta</taxon>
        <taxon>Spermatophyta</taxon>
        <taxon>Magnoliopsida</taxon>
        <taxon>eudicotyledons</taxon>
        <taxon>Gunneridae</taxon>
        <taxon>Pentapetalae</taxon>
        <taxon>asterids</taxon>
        <taxon>lamiids</taxon>
        <taxon>Solanales</taxon>
        <taxon>Solanaceae</taxon>
        <taxon>Solanoideae</taxon>
        <taxon>Solaneae</taxon>
        <taxon>Solanum</taxon>
    </lineage>
</organism>
<gene>
    <name evidence="2" type="ORF">MTR67_023508</name>
</gene>
<dbReference type="EMBL" id="CP133616">
    <property type="protein sequence ID" value="WMV30123.1"/>
    <property type="molecule type" value="Genomic_DNA"/>
</dbReference>
<dbReference type="AlphaFoldDB" id="A0AAF0QX90"/>
<protein>
    <submittedName>
        <fullName evidence="2">Uncharacterized protein</fullName>
    </submittedName>
</protein>